<keyword evidence="3 6" id="KW-0694">RNA-binding</keyword>
<dbReference type="InterPro" id="IPR019984">
    <property type="entry name" value="Ribosomal_uS17_bact/chlr"/>
</dbReference>
<name>A0A2H0YPQ0_9BACT</name>
<dbReference type="GO" id="GO:0003735">
    <property type="term" value="F:structural constituent of ribosome"/>
    <property type="evidence" value="ECO:0007669"/>
    <property type="project" value="UniProtKB-UniRule"/>
</dbReference>
<dbReference type="GO" id="GO:0006412">
    <property type="term" value="P:translation"/>
    <property type="evidence" value="ECO:0007669"/>
    <property type="project" value="UniProtKB-UniRule"/>
</dbReference>
<evidence type="ECO:0000256" key="4">
    <source>
        <dbReference type="ARBA" id="ARBA00022980"/>
    </source>
</evidence>
<evidence type="ECO:0000313" key="8">
    <source>
        <dbReference type="Proteomes" id="UP000236845"/>
    </source>
</evidence>
<comment type="subunit">
    <text evidence="6">Part of the 30S ribosomal subunit.</text>
</comment>
<dbReference type="PANTHER" id="PTHR10744:SF1">
    <property type="entry name" value="SMALL RIBOSOMAL SUBUNIT PROTEIN US17M"/>
    <property type="match status" value="1"/>
</dbReference>
<dbReference type="SUPFAM" id="SSF50249">
    <property type="entry name" value="Nucleic acid-binding proteins"/>
    <property type="match status" value="1"/>
</dbReference>
<dbReference type="HAMAP" id="MF_01345_B">
    <property type="entry name" value="Ribosomal_uS17_B"/>
    <property type="match status" value="1"/>
</dbReference>
<reference evidence="8" key="1">
    <citation type="submission" date="2017-09" db="EMBL/GenBank/DDBJ databases">
        <title>Depth-based differentiation of microbial function through sediment-hosted aquifers and enrichment of novel symbionts in the deep terrestrial subsurface.</title>
        <authorList>
            <person name="Probst A.J."/>
            <person name="Ladd B."/>
            <person name="Jarett J.K."/>
            <person name="Geller-Mcgrath D.E."/>
            <person name="Sieber C.M.K."/>
            <person name="Emerson J.B."/>
            <person name="Anantharaman K."/>
            <person name="Thomas B.C."/>
            <person name="Malmstrom R."/>
            <person name="Stieglmeier M."/>
            <person name="Klingl A."/>
            <person name="Woyke T."/>
            <person name="Ryan C.M."/>
            <person name="Banfield J.F."/>
        </authorList>
    </citation>
    <scope>NUCLEOTIDE SEQUENCE [LARGE SCALE GENOMIC DNA]</scope>
</reference>
<dbReference type="InterPro" id="IPR000266">
    <property type="entry name" value="Ribosomal_uS17"/>
</dbReference>
<evidence type="ECO:0000313" key="7">
    <source>
        <dbReference type="EMBL" id="PIS40481.1"/>
    </source>
</evidence>
<keyword evidence="5 6" id="KW-0687">Ribonucleoprotein</keyword>
<comment type="caution">
    <text evidence="7">The sequence shown here is derived from an EMBL/GenBank/DDBJ whole genome shotgun (WGS) entry which is preliminary data.</text>
</comment>
<evidence type="ECO:0000256" key="1">
    <source>
        <dbReference type="ARBA" id="ARBA00010254"/>
    </source>
</evidence>
<dbReference type="CDD" id="cd00364">
    <property type="entry name" value="Ribosomal_uS17"/>
    <property type="match status" value="1"/>
</dbReference>
<dbReference type="AlphaFoldDB" id="A0A2H0YPQ0"/>
<dbReference type="EMBL" id="PEXW01000067">
    <property type="protein sequence ID" value="PIS40481.1"/>
    <property type="molecule type" value="Genomic_DNA"/>
</dbReference>
<dbReference type="GO" id="GO:0022627">
    <property type="term" value="C:cytosolic small ribosomal subunit"/>
    <property type="evidence" value="ECO:0007669"/>
    <property type="project" value="UniProtKB-UniRule"/>
</dbReference>
<accession>A0A2H0YPQ0</accession>
<dbReference type="Proteomes" id="UP000236845">
    <property type="component" value="Unassembled WGS sequence"/>
</dbReference>
<comment type="function">
    <text evidence="6">One of the primary rRNA binding proteins, it binds specifically to the 5'-end of 16S ribosomal RNA.</text>
</comment>
<evidence type="ECO:0000256" key="2">
    <source>
        <dbReference type="ARBA" id="ARBA00022730"/>
    </source>
</evidence>
<sequence length="85" mass="9848">MNDSKKVSKRALKGTVVSTKMAKTIVVKVERVLVHPKYGKRYKSSKKYLVDAPDGKFQKGQEVEFVECRPLSKLKRWRVINKPKE</sequence>
<proteinExistence type="inferred from homology"/>
<comment type="similarity">
    <text evidence="1 6">Belongs to the universal ribosomal protein uS17 family.</text>
</comment>
<dbReference type="NCBIfam" id="NF004123">
    <property type="entry name" value="PRK05610.1"/>
    <property type="match status" value="1"/>
</dbReference>
<evidence type="ECO:0000256" key="3">
    <source>
        <dbReference type="ARBA" id="ARBA00022884"/>
    </source>
</evidence>
<dbReference type="NCBIfam" id="TIGR03635">
    <property type="entry name" value="uS17_bact"/>
    <property type="match status" value="1"/>
</dbReference>
<keyword evidence="2 6" id="KW-0699">rRNA-binding</keyword>
<dbReference type="InterPro" id="IPR012340">
    <property type="entry name" value="NA-bd_OB-fold"/>
</dbReference>
<dbReference type="Pfam" id="PF00366">
    <property type="entry name" value="Ribosomal_S17"/>
    <property type="match status" value="1"/>
</dbReference>
<evidence type="ECO:0000256" key="5">
    <source>
        <dbReference type="ARBA" id="ARBA00023274"/>
    </source>
</evidence>
<dbReference type="PANTHER" id="PTHR10744">
    <property type="entry name" value="40S RIBOSOMAL PROTEIN S11 FAMILY MEMBER"/>
    <property type="match status" value="1"/>
</dbReference>
<organism evidence="7 8">
    <name type="scientific">Candidatus Kerfeldbacteria bacterium CG08_land_8_20_14_0_20_43_14</name>
    <dbReference type="NCBI Taxonomy" id="2014246"/>
    <lineage>
        <taxon>Bacteria</taxon>
        <taxon>Candidatus Kerfeldiibacteriota</taxon>
    </lineage>
</organism>
<keyword evidence="4 6" id="KW-0689">Ribosomal protein</keyword>
<evidence type="ECO:0000256" key="6">
    <source>
        <dbReference type="HAMAP-Rule" id="MF_01345"/>
    </source>
</evidence>
<dbReference type="Gene3D" id="2.40.50.140">
    <property type="entry name" value="Nucleic acid-binding proteins"/>
    <property type="match status" value="1"/>
</dbReference>
<protein>
    <recommendedName>
        <fullName evidence="6">Small ribosomal subunit protein uS17</fullName>
    </recommendedName>
</protein>
<dbReference type="GO" id="GO:0019843">
    <property type="term" value="F:rRNA binding"/>
    <property type="evidence" value="ECO:0007669"/>
    <property type="project" value="UniProtKB-UniRule"/>
</dbReference>
<gene>
    <name evidence="6 7" type="primary">rpsQ</name>
    <name evidence="7" type="ORF">COT26_03100</name>
</gene>
<dbReference type="PRINTS" id="PR00973">
    <property type="entry name" value="RIBOSOMALS17"/>
</dbReference>